<evidence type="ECO:0000256" key="1">
    <source>
        <dbReference type="ARBA" id="ARBA00008361"/>
    </source>
</evidence>
<keyword evidence="2" id="KW-0489">Methyltransferase</keyword>
<evidence type="ECO:0000313" key="5">
    <source>
        <dbReference type="EMBL" id="KAJ4830902.1"/>
    </source>
</evidence>
<organism evidence="5 6">
    <name type="scientific">Turnera subulata</name>
    <dbReference type="NCBI Taxonomy" id="218843"/>
    <lineage>
        <taxon>Eukaryota</taxon>
        <taxon>Viridiplantae</taxon>
        <taxon>Streptophyta</taxon>
        <taxon>Embryophyta</taxon>
        <taxon>Tracheophyta</taxon>
        <taxon>Spermatophyta</taxon>
        <taxon>Magnoliopsida</taxon>
        <taxon>eudicotyledons</taxon>
        <taxon>Gunneridae</taxon>
        <taxon>Pentapetalae</taxon>
        <taxon>rosids</taxon>
        <taxon>fabids</taxon>
        <taxon>Malpighiales</taxon>
        <taxon>Passifloraceae</taxon>
        <taxon>Turnera</taxon>
    </lineage>
</organism>
<dbReference type="GO" id="GO:0032259">
    <property type="term" value="P:methylation"/>
    <property type="evidence" value="ECO:0007669"/>
    <property type="project" value="UniProtKB-KW"/>
</dbReference>
<comment type="similarity">
    <text evidence="1">Belongs to the methyltransferase superfamily.</text>
</comment>
<keyword evidence="6" id="KW-1185">Reference proteome</keyword>
<comment type="caution">
    <text evidence="5">The sequence shown here is derived from an EMBL/GenBank/DDBJ whole genome shotgun (WGS) entry which is preliminary data.</text>
</comment>
<dbReference type="AlphaFoldDB" id="A0A9Q0FIA9"/>
<sequence length="259" mass="29155">MGTATTQAYGEAWYWDKRYAKETGPFDWYQKYSSLAPLINLYVPPLPHHRVLVVGCGNSAFSQGMVEDGYQDVVNVDISSVVIDAMNKKYASRPQLKYIKMDVRDMSDFQTGSFDAVIDKGTPISTSYVCLEPLIPSCVEIIRAKMLLRCLRRFGGRHLLTNYRVLKDKGVYILVTYGAPVHRLQLLKDSSPWDIKLHVIDKLLSEGDSEKPKRELTVPVPLDANGSSLEEALGINPDVHYIYVCTKDEPNAKHDVAVQ</sequence>
<evidence type="ECO:0000256" key="3">
    <source>
        <dbReference type="ARBA" id="ARBA00022679"/>
    </source>
</evidence>
<reference evidence="5" key="1">
    <citation type="submission" date="2022-02" db="EMBL/GenBank/DDBJ databases">
        <authorList>
            <person name="Henning P.M."/>
            <person name="McCubbin A.G."/>
            <person name="Shore J.S."/>
        </authorList>
    </citation>
    <scope>NUCLEOTIDE SEQUENCE</scope>
    <source>
        <strain evidence="5">F60SS</strain>
        <tissue evidence="5">Leaves</tissue>
    </source>
</reference>
<dbReference type="Pfam" id="PF13649">
    <property type="entry name" value="Methyltransf_25"/>
    <property type="match status" value="1"/>
</dbReference>
<dbReference type="Proteomes" id="UP001141552">
    <property type="component" value="Unassembled WGS sequence"/>
</dbReference>
<dbReference type="Gene3D" id="3.40.50.150">
    <property type="entry name" value="Vaccinia Virus protein VP39"/>
    <property type="match status" value="1"/>
</dbReference>
<dbReference type="EMBL" id="JAKUCV010005509">
    <property type="protein sequence ID" value="KAJ4830902.1"/>
    <property type="molecule type" value="Genomic_DNA"/>
</dbReference>
<keyword evidence="3" id="KW-0808">Transferase</keyword>
<dbReference type="OrthoDB" id="411785at2759"/>
<dbReference type="SUPFAM" id="SSF53335">
    <property type="entry name" value="S-adenosyl-L-methionine-dependent methyltransferases"/>
    <property type="match status" value="1"/>
</dbReference>
<dbReference type="InterPro" id="IPR041698">
    <property type="entry name" value="Methyltransf_25"/>
</dbReference>
<evidence type="ECO:0000259" key="4">
    <source>
        <dbReference type="Pfam" id="PF13649"/>
    </source>
</evidence>
<dbReference type="InterPro" id="IPR029063">
    <property type="entry name" value="SAM-dependent_MTases_sf"/>
</dbReference>
<accession>A0A9Q0FIA9</accession>
<evidence type="ECO:0000313" key="6">
    <source>
        <dbReference type="Proteomes" id="UP001141552"/>
    </source>
</evidence>
<reference evidence="5" key="2">
    <citation type="journal article" date="2023" name="Plants (Basel)">
        <title>Annotation of the Turnera subulata (Passifloraceae) Draft Genome Reveals the S-Locus Evolved after the Divergence of Turneroideae from Passifloroideae in a Stepwise Manner.</title>
        <authorList>
            <person name="Henning P.M."/>
            <person name="Roalson E.H."/>
            <person name="Mir W."/>
            <person name="McCubbin A.G."/>
            <person name="Shore J.S."/>
        </authorList>
    </citation>
    <scope>NUCLEOTIDE SEQUENCE</scope>
    <source>
        <strain evidence="5">F60SS</strain>
    </source>
</reference>
<feature type="domain" description="Methyltransferase" evidence="4">
    <location>
        <begin position="51"/>
        <end position="119"/>
    </location>
</feature>
<dbReference type="InterPro" id="IPR051419">
    <property type="entry name" value="Lys/N-term_MeTrsfase_sf"/>
</dbReference>
<dbReference type="GO" id="GO:0008168">
    <property type="term" value="F:methyltransferase activity"/>
    <property type="evidence" value="ECO:0007669"/>
    <property type="project" value="UniProtKB-KW"/>
</dbReference>
<dbReference type="CDD" id="cd02440">
    <property type="entry name" value="AdoMet_MTases"/>
    <property type="match status" value="1"/>
</dbReference>
<name>A0A9Q0FIA9_9ROSI</name>
<dbReference type="PANTHER" id="PTHR12176">
    <property type="entry name" value="SAM-DEPENDENT METHYLTRANSFERASE SUPERFAMILY PROTEIN"/>
    <property type="match status" value="1"/>
</dbReference>
<gene>
    <name evidence="5" type="ORF">Tsubulata_044840</name>
</gene>
<dbReference type="PANTHER" id="PTHR12176:SF79">
    <property type="entry name" value="METHYLTRANSFERASE TYPE 11 DOMAIN-CONTAINING PROTEIN"/>
    <property type="match status" value="1"/>
</dbReference>
<protein>
    <recommendedName>
        <fullName evidence="4">Methyltransferase domain-containing protein</fullName>
    </recommendedName>
</protein>
<proteinExistence type="inferred from homology"/>
<evidence type="ECO:0000256" key="2">
    <source>
        <dbReference type="ARBA" id="ARBA00022603"/>
    </source>
</evidence>